<dbReference type="InterPro" id="IPR029062">
    <property type="entry name" value="Class_I_gatase-like"/>
</dbReference>
<gene>
    <name evidence="2" type="ORF">SAMN06296427_101427</name>
</gene>
<dbReference type="SUPFAM" id="SSF52317">
    <property type="entry name" value="Class I glutamine amidotransferase-like"/>
    <property type="match status" value="1"/>
</dbReference>
<dbReference type="Proteomes" id="UP000192393">
    <property type="component" value="Unassembled WGS sequence"/>
</dbReference>
<evidence type="ECO:0000256" key="1">
    <source>
        <dbReference type="SAM" id="SignalP"/>
    </source>
</evidence>
<keyword evidence="3" id="KW-1185">Reference proteome</keyword>
<dbReference type="SUPFAM" id="SSF102588">
    <property type="entry name" value="LmbE-like"/>
    <property type="match status" value="1"/>
</dbReference>
<dbReference type="Pfam" id="PF02585">
    <property type="entry name" value="PIG-L"/>
    <property type="match status" value="1"/>
</dbReference>
<feature type="signal peptide" evidence="1">
    <location>
        <begin position="1"/>
        <end position="18"/>
    </location>
</feature>
<dbReference type="InterPro" id="IPR003737">
    <property type="entry name" value="GlcNAc_PI_deacetylase-related"/>
</dbReference>
<feature type="chain" id="PRO_5012732284" evidence="1">
    <location>
        <begin position="19"/>
        <end position="824"/>
    </location>
</feature>
<proteinExistence type="predicted"/>
<accession>A0A1W1YJT5</accession>
<dbReference type="RefSeq" id="WP_084015791.1">
    <property type="nucleotide sequence ID" value="NZ_FWXS01000001.1"/>
</dbReference>
<dbReference type="STRING" id="1434700.SAMN06296427_101427"/>
<dbReference type="Gene3D" id="3.40.50.10320">
    <property type="entry name" value="LmbE-like"/>
    <property type="match status" value="1"/>
</dbReference>
<organism evidence="2 3">
    <name type="scientific">Moheibacter sediminis</name>
    <dbReference type="NCBI Taxonomy" id="1434700"/>
    <lineage>
        <taxon>Bacteria</taxon>
        <taxon>Pseudomonadati</taxon>
        <taxon>Bacteroidota</taxon>
        <taxon>Flavobacteriia</taxon>
        <taxon>Flavobacteriales</taxon>
        <taxon>Weeksellaceae</taxon>
        <taxon>Moheibacter</taxon>
    </lineage>
</organism>
<dbReference type="PANTHER" id="PTHR12993">
    <property type="entry name" value="N-ACETYLGLUCOSAMINYL-PHOSPHATIDYLINOSITOL DE-N-ACETYLASE-RELATED"/>
    <property type="match status" value="1"/>
</dbReference>
<protein>
    <submittedName>
        <fullName evidence="2">N-acetylglucosaminyl deacetylase, LmbE family</fullName>
    </submittedName>
</protein>
<dbReference type="AlphaFoldDB" id="A0A1W1YJT5"/>
<sequence>MRKFFYFLFFLITISNFAQSPKKTNSSEIYESIQKLNFLGSVLYVAAHPDDENTHLISYFANDVHARTAYISLTRGDGGQNLIGPELRELLGVIRTQELMQARKIDGGIQYFSRANDFGFSKHPDETFEIWDKEQVLSDLVYVIRQFQPDIIINRFDHRSPGTTHGHHTGSAMLSVEAFDIANDKTKFPEHLNQYSTWSPKRLFFNQSWFFYGSQEKFDQADKSKLFQLDIGSYYPTLGLSNSEIAAKSRSQHSSQGFGATPERGVDLEYLEIVKGTQPQKDVFEGIDTSWNRVRGGKEIGEILSKVEKEFEFKNPSKSVPELIKAYQLIQKLEDKHWREIKSEEIKNIIVSCAGLYLEVVSSSTTAVAGENLKFNLEAINRSELSIKLNSVKVNDKTISVDSNLTNNKILKSENSFQIPDNKIPTTPYWLNEKGSLGMYKVSDGELIGLPETPDAFSVKFNLSIENQQFEILRPLVYKINDPTKGETYKPFVIVPKAIVNVEEKVLIFADERPQKVAVKVKSFTENLKGNLSLKAAGWKISPGNQEISLNVKGEEKIFWFEVSPPENQSETELIPQLKIGNEIFDKQMFELNYEHIPEQKILLPGGSKLVHIDIQKKGEKIGYIIGAGDSVPENLRQIGYDVQIISPQNITTENLKDYDAIVLGIRAFNVIPELKFKNQILFDYVKNGGNLIVQYNTSRDVFTEEIAPFPLILSRDRVTDENSEVKFLNENHPALNFPNKITSKDFTGWNQERGLYFPSDWSKEFVPLLSMHDKGESAMKGSLLVAKYGKGNYVYTGLSFFRLLPEGVPGAYRLFANLLSLGK</sequence>
<evidence type="ECO:0000313" key="3">
    <source>
        <dbReference type="Proteomes" id="UP000192393"/>
    </source>
</evidence>
<reference evidence="2 3" key="1">
    <citation type="submission" date="2017-04" db="EMBL/GenBank/DDBJ databases">
        <authorList>
            <person name="Afonso C.L."/>
            <person name="Miller P.J."/>
            <person name="Scott M.A."/>
            <person name="Spackman E."/>
            <person name="Goraichik I."/>
            <person name="Dimitrov K.M."/>
            <person name="Suarez D.L."/>
            <person name="Swayne D.E."/>
        </authorList>
    </citation>
    <scope>NUCLEOTIDE SEQUENCE [LARGE SCALE GENOMIC DNA]</scope>
    <source>
        <strain evidence="2 3">CGMCC 1.12708</strain>
    </source>
</reference>
<name>A0A1W1YJT5_9FLAO</name>
<dbReference type="GO" id="GO:0016811">
    <property type="term" value="F:hydrolase activity, acting on carbon-nitrogen (but not peptide) bonds, in linear amides"/>
    <property type="evidence" value="ECO:0007669"/>
    <property type="project" value="TreeGrafter"/>
</dbReference>
<dbReference type="OrthoDB" id="9759749at2"/>
<dbReference type="InterPro" id="IPR024078">
    <property type="entry name" value="LmbE-like_dom_sf"/>
</dbReference>
<dbReference type="PANTHER" id="PTHR12993:SF11">
    <property type="entry name" value="N-ACETYLGLUCOSAMINYL-PHOSPHATIDYLINOSITOL DE-N-ACETYLASE"/>
    <property type="match status" value="1"/>
</dbReference>
<keyword evidence="1" id="KW-0732">Signal</keyword>
<evidence type="ECO:0000313" key="2">
    <source>
        <dbReference type="EMBL" id="SMC36051.1"/>
    </source>
</evidence>
<dbReference type="EMBL" id="FWXS01000001">
    <property type="protein sequence ID" value="SMC36051.1"/>
    <property type="molecule type" value="Genomic_DNA"/>
</dbReference>